<name>A0ABM9P2S9_9FLAO</name>
<dbReference type="RefSeq" id="WP_348712588.1">
    <property type="nucleotide sequence ID" value="NZ_CAXIXY010000005.1"/>
</dbReference>
<comment type="caution">
    <text evidence="3">The sequence shown here is derived from an EMBL/GenBank/DDBJ whole genome shotgun (WGS) entry which is preliminary data.</text>
</comment>
<evidence type="ECO:0000256" key="1">
    <source>
        <dbReference type="SAM" id="Coils"/>
    </source>
</evidence>
<evidence type="ECO:0000313" key="3">
    <source>
        <dbReference type="EMBL" id="CAL2088880.1"/>
    </source>
</evidence>
<dbReference type="EMBL" id="CAXIXY010000005">
    <property type="protein sequence ID" value="CAL2088880.1"/>
    <property type="molecule type" value="Genomic_DNA"/>
</dbReference>
<protein>
    <recommendedName>
        <fullName evidence="5">Trimeric autotransporter adhesin</fullName>
    </recommendedName>
</protein>
<keyword evidence="4" id="KW-1185">Reference proteome</keyword>
<evidence type="ECO:0000313" key="4">
    <source>
        <dbReference type="Proteomes" id="UP001497416"/>
    </source>
</evidence>
<accession>A0ABM9P2S9</accession>
<dbReference type="Proteomes" id="UP001497416">
    <property type="component" value="Unassembled WGS sequence"/>
</dbReference>
<keyword evidence="1" id="KW-0175">Coiled coil</keyword>
<evidence type="ECO:0008006" key="5">
    <source>
        <dbReference type="Google" id="ProtNLM"/>
    </source>
</evidence>
<feature type="chain" id="PRO_5047160747" description="Trimeric autotransporter adhesin" evidence="2">
    <location>
        <begin position="20"/>
        <end position="594"/>
    </location>
</feature>
<feature type="signal peptide" evidence="2">
    <location>
        <begin position="1"/>
        <end position="19"/>
    </location>
</feature>
<evidence type="ECO:0000256" key="2">
    <source>
        <dbReference type="SAM" id="SignalP"/>
    </source>
</evidence>
<keyword evidence="2" id="KW-0732">Signal</keyword>
<organism evidence="3 4">
    <name type="scientific">Tenacibaculum platacis</name>
    <dbReference type="NCBI Taxonomy" id="3137852"/>
    <lineage>
        <taxon>Bacteria</taxon>
        <taxon>Pseudomonadati</taxon>
        <taxon>Bacteroidota</taxon>
        <taxon>Flavobacteriia</taxon>
        <taxon>Flavobacteriales</taxon>
        <taxon>Flavobacteriaceae</taxon>
        <taxon>Tenacibaculum</taxon>
    </lineage>
</organism>
<gene>
    <name evidence="3" type="ORF">T190607A01A_30208</name>
</gene>
<reference evidence="3 4" key="1">
    <citation type="submission" date="2024-05" db="EMBL/GenBank/DDBJ databases">
        <authorList>
            <person name="Duchaud E."/>
        </authorList>
    </citation>
    <scope>NUCLEOTIDE SEQUENCE [LARGE SCALE GENOMIC DNA]</scope>
    <source>
        <strain evidence="3">Ena-SAMPLE-TAB-13-05-2024-13:56:06:370-140302</strain>
    </source>
</reference>
<proteinExistence type="predicted"/>
<feature type="coiled-coil region" evidence="1">
    <location>
        <begin position="556"/>
        <end position="593"/>
    </location>
</feature>
<sequence>MKKIIIAIAIVSSIFSVKAQDENIKIGLSSPSLGIKMNMNFPGYTGGWARGFSVANESSENFISFGGYGSSQNGVASLNYGYIGKAYNDTYMVFSPNGYVGIGSTAPQGKFEVYSKDENKEIYFRAQHDGRNQNSDSPRLNFVGYAQTAGFGIQAMNSGGYGKKDLVFYGHKASDYTSYYEAARLTYDGKLAIGTSVPKEKLHVKGNFYADMGEGFRILGDINYFGQYKDGIVFQMEDTNGTNGNTDGGFVFRGHTPTDGLSKEWMVIKTGGRVGIGTSSPSQILDIESGNNDGSNPPVLRLTSKDINAVNNQLLGEIQFYSKDADGPHVSAYIKNLAAETYGRQGQLSFGTTAGNSSNAIERMRINDIGNVGIGTTSPSAKLHVAGTFISAGNMSNTFGSGSTLTLFGGSTKGNRLIAGADDDGAYIRSTWASGGTDAISFRNSSGAKTMIIDANNNVGIGVTDTKGYNLAVAGSNGIIAEKVTVKLQSTWPDYVFTNDYKLPTLEEVEQQISNNGHLSNIPSAAEVKKNGIELGEMNKKLLEKIEELTLYTIQQDKEIKALKKQDSKLEKLEKENQELKDRLSKIEEMLSKK</sequence>